<accession>A0AC61RIX6</accession>
<protein>
    <submittedName>
        <fullName evidence="1">ABC transporter substrate-binding protein</fullName>
    </submittedName>
</protein>
<name>A0AC61RIX6_9BACT</name>
<dbReference type="EMBL" id="SRYB01000005">
    <property type="protein sequence ID" value="TGY79693.1"/>
    <property type="molecule type" value="Genomic_DNA"/>
</dbReference>
<sequence>MIGMHNHNSGILISLCIILLLLFPQSCGSNNNSSSSGKKLAMRYAENLTVEEYDGYAVARIRNPWDTTKLLRTYVLLDKGIDIPQGINPQDVIRVPLEKSVVYSAVHNGLINELGATDAVSGVCDAEYIFDDTLRNRIEKGIIKDCGDSMSPNVEEIIRISPGAILLSPFENMHSHGKLDHAGIPIVECADYMETSPLGRAEWMKFYGRLYGKKEIADSLFQETERQYLTLKEIASKTMGRPKILMDRIYGQTWNVPAGNSTMGQMIEDAGGKNPFDYAKTSGSLQLSPEKVLYEAMDADYWLIRFAYTPLTLATLQSDRAMYGKFKAFKNGNVYGSDSSKTRIFEDVAFHPQWLLGNLITLFHPELTLPTKSKSYFEKIKL</sequence>
<dbReference type="Proteomes" id="UP000306319">
    <property type="component" value="Unassembled WGS sequence"/>
</dbReference>
<keyword evidence="2" id="KW-1185">Reference proteome</keyword>
<reference evidence="1" key="1">
    <citation type="submission" date="2019-04" db="EMBL/GenBank/DDBJ databases">
        <title>Microbes associate with the intestines of laboratory mice.</title>
        <authorList>
            <person name="Navarre W."/>
            <person name="Wong E."/>
            <person name="Huang K."/>
            <person name="Tropini C."/>
            <person name="Ng K."/>
            <person name="Yu B."/>
        </authorList>
    </citation>
    <scope>NUCLEOTIDE SEQUENCE</scope>
    <source>
        <strain evidence="1">NM04_E33</strain>
    </source>
</reference>
<evidence type="ECO:0000313" key="2">
    <source>
        <dbReference type="Proteomes" id="UP000306319"/>
    </source>
</evidence>
<gene>
    <name evidence="1" type="ORF">E5331_04775</name>
</gene>
<evidence type="ECO:0000313" key="1">
    <source>
        <dbReference type="EMBL" id="TGY79693.1"/>
    </source>
</evidence>
<organism evidence="1 2">
    <name type="scientific">Lepagella muris</name>
    <dbReference type="NCBI Taxonomy" id="3032870"/>
    <lineage>
        <taxon>Bacteria</taxon>
        <taxon>Pseudomonadati</taxon>
        <taxon>Bacteroidota</taxon>
        <taxon>Bacteroidia</taxon>
        <taxon>Bacteroidales</taxon>
        <taxon>Muribaculaceae</taxon>
        <taxon>Lepagella</taxon>
    </lineage>
</organism>
<proteinExistence type="predicted"/>
<comment type="caution">
    <text evidence="1">The sequence shown here is derived from an EMBL/GenBank/DDBJ whole genome shotgun (WGS) entry which is preliminary data.</text>
</comment>